<dbReference type="InterPro" id="IPR001806">
    <property type="entry name" value="Small_GTPase"/>
</dbReference>
<comment type="similarity">
    <text evidence="2">Belongs to the small GTPase superfamily. Rab family.</text>
</comment>
<dbReference type="SMART" id="SM00176">
    <property type="entry name" value="RAN"/>
    <property type="match status" value="1"/>
</dbReference>
<dbReference type="SMART" id="SM00174">
    <property type="entry name" value="RHO"/>
    <property type="match status" value="1"/>
</dbReference>
<dbReference type="GO" id="GO:0008333">
    <property type="term" value="P:endosome to lysosome transport"/>
    <property type="evidence" value="ECO:0007669"/>
    <property type="project" value="TreeGrafter"/>
</dbReference>
<dbReference type="Gene3D" id="3.40.50.300">
    <property type="entry name" value="P-loop containing nucleotide triphosphate hydrolases"/>
    <property type="match status" value="1"/>
</dbReference>
<dbReference type="GO" id="GO:0005525">
    <property type="term" value="F:GTP binding"/>
    <property type="evidence" value="ECO:0007669"/>
    <property type="project" value="UniProtKB-KW"/>
</dbReference>
<dbReference type="PANTHER" id="PTHR47981:SF20">
    <property type="entry name" value="RAS-RELATED PROTEIN RAB-7A"/>
    <property type="match status" value="1"/>
</dbReference>
<dbReference type="GO" id="GO:0090385">
    <property type="term" value="P:phagosome-lysosome fusion"/>
    <property type="evidence" value="ECO:0007669"/>
    <property type="project" value="TreeGrafter"/>
</dbReference>
<evidence type="ECO:0000256" key="3">
    <source>
        <dbReference type="ARBA" id="ARBA00022741"/>
    </source>
</evidence>
<keyword evidence="7" id="KW-1185">Reference proteome</keyword>
<comment type="subcellular location">
    <subcellularLocation>
        <location evidence="1">Late endosome membrane</location>
    </subcellularLocation>
</comment>
<accession>A0A914EHP4</accession>
<dbReference type="CDD" id="cd01862">
    <property type="entry name" value="Rab7"/>
    <property type="match status" value="1"/>
</dbReference>
<name>A0A914EHP4_9BILA</name>
<dbReference type="Pfam" id="PF00071">
    <property type="entry name" value="Ras"/>
    <property type="match status" value="1"/>
</dbReference>
<evidence type="ECO:0000256" key="5">
    <source>
        <dbReference type="ARBA" id="ARBA00023288"/>
    </source>
</evidence>
<proteinExistence type="inferred from homology"/>
<evidence type="ECO:0000256" key="1">
    <source>
        <dbReference type="ARBA" id="ARBA00004414"/>
    </source>
</evidence>
<dbReference type="FunFam" id="3.40.50.300:FF:000086">
    <property type="entry name" value="Ras-related small GTPase"/>
    <property type="match status" value="1"/>
</dbReference>
<dbReference type="WBParaSite" id="ACRNAN_scaffold784.g24256.t1">
    <property type="protein sequence ID" value="ACRNAN_scaffold784.g24256.t1"/>
    <property type="gene ID" value="ACRNAN_scaffold784.g24256"/>
</dbReference>
<evidence type="ECO:0000256" key="6">
    <source>
        <dbReference type="ARBA" id="ARBA00023289"/>
    </source>
</evidence>
<dbReference type="NCBIfam" id="TIGR00231">
    <property type="entry name" value="small_GTP"/>
    <property type="match status" value="1"/>
</dbReference>
<keyword evidence="5" id="KW-0449">Lipoprotein</keyword>
<keyword evidence="6" id="KW-0636">Prenylation</keyword>
<dbReference type="SMART" id="SM00173">
    <property type="entry name" value="RAS"/>
    <property type="match status" value="1"/>
</dbReference>
<organism evidence="7 8">
    <name type="scientific">Acrobeloides nanus</name>
    <dbReference type="NCBI Taxonomy" id="290746"/>
    <lineage>
        <taxon>Eukaryota</taxon>
        <taxon>Metazoa</taxon>
        <taxon>Ecdysozoa</taxon>
        <taxon>Nematoda</taxon>
        <taxon>Chromadorea</taxon>
        <taxon>Rhabditida</taxon>
        <taxon>Tylenchina</taxon>
        <taxon>Cephalobomorpha</taxon>
        <taxon>Cephaloboidea</taxon>
        <taxon>Cephalobidae</taxon>
        <taxon>Acrobeloides</taxon>
    </lineage>
</organism>
<dbReference type="GO" id="GO:0031902">
    <property type="term" value="C:late endosome membrane"/>
    <property type="evidence" value="ECO:0007669"/>
    <property type="project" value="UniProtKB-SubCell"/>
</dbReference>
<evidence type="ECO:0000313" key="8">
    <source>
        <dbReference type="WBParaSite" id="ACRNAN_scaffold784.g24256.t1"/>
    </source>
</evidence>
<dbReference type="SUPFAM" id="SSF52540">
    <property type="entry name" value="P-loop containing nucleoside triphosphate hydrolases"/>
    <property type="match status" value="1"/>
</dbReference>
<dbReference type="GO" id="GO:0005764">
    <property type="term" value="C:lysosome"/>
    <property type="evidence" value="ECO:0007669"/>
    <property type="project" value="TreeGrafter"/>
</dbReference>
<dbReference type="PROSITE" id="PS51419">
    <property type="entry name" value="RAB"/>
    <property type="match status" value="1"/>
</dbReference>
<keyword evidence="4" id="KW-0342">GTP-binding</keyword>
<dbReference type="GO" id="GO:0045335">
    <property type="term" value="C:phagocytic vesicle"/>
    <property type="evidence" value="ECO:0007669"/>
    <property type="project" value="TreeGrafter"/>
</dbReference>
<reference evidence="8" key="1">
    <citation type="submission" date="2022-11" db="UniProtKB">
        <authorList>
            <consortium name="WormBaseParasite"/>
        </authorList>
    </citation>
    <scope>IDENTIFICATION</scope>
</reference>
<dbReference type="PROSITE" id="PS51420">
    <property type="entry name" value="RHO"/>
    <property type="match status" value="1"/>
</dbReference>
<evidence type="ECO:0000313" key="7">
    <source>
        <dbReference type="Proteomes" id="UP000887540"/>
    </source>
</evidence>
<dbReference type="SMART" id="SM00175">
    <property type="entry name" value="RAB"/>
    <property type="match status" value="1"/>
</dbReference>
<dbReference type="GO" id="GO:0003924">
    <property type="term" value="F:GTPase activity"/>
    <property type="evidence" value="ECO:0007669"/>
    <property type="project" value="InterPro"/>
</dbReference>
<dbReference type="PRINTS" id="PR00449">
    <property type="entry name" value="RASTRNSFRMNG"/>
</dbReference>
<dbReference type="InterPro" id="IPR027417">
    <property type="entry name" value="P-loop_NTPase"/>
</dbReference>
<keyword evidence="3" id="KW-0547">Nucleotide-binding</keyword>
<dbReference type="PROSITE" id="PS51421">
    <property type="entry name" value="RAS"/>
    <property type="match status" value="1"/>
</dbReference>
<dbReference type="Proteomes" id="UP000887540">
    <property type="component" value="Unplaced"/>
</dbReference>
<dbReference type="PANTHER" id="PTHR47981">
    <property type="entry name" value="RAB FAMILY"/>
    <property type="match status" value="1"/>
</dbReference>
<sequence>MTTHQRGSLLKVIILGDMGVGKTSLMNQYVKKQFSHQYKATIGADFLAKDIMIDDRLVTMQIWDTAGQERFHSLGATFYRGADCCVLVYDVTSSKSFQSLDIWRKEFLIQASPSDPESFPFVLLGNKIDAETNRAVSSRRAQNWCESKNNMMYCEVSARESINVEEGFQAIARIALQRNSQDVHNLPEFPAPIYLNDIQTHRETNRCNC</sequence>
<dbReference type="InterPro" id="IPR005225">
    <property type="entry name" value="Small_GTP-bd"/>
</dbReference>
<evidence type="ECO:0000256" key="2">
    <source>
        <dbReference type="ARBA" id="ARBA00006270"/>
    </source>
</evidence>
<dbReference type="AlphaFoldDB" id="A0A914EHP4"/>
<evidence type="ECO:0000256" key="4">
    <source>
        <dbReference type="ARBA" id="ARBA00023134"/>
    </source>
</evidence>
<protein>
    <submittedName>
        <fullName evidence="8">Rab7</fullName>
    </submittedName>
</protein>